<evidence type="ECO:0000313" key="5">
    <source>
        <dbReference type="Proteomes" id="UP000247498"/>
    </source>
</evidence>
<organism evidence="4 5">
    <name type="scientific">Raphidocelis subcapitata</name>
    <dbReference type="NCBI Taxonomy" id="307507"/>
    <lineage>
        <taxon>Eukaryota</taxon>
        <taxon>Viridiplantae</taxon>
        <taxon>Chlorophyta</taxon>
        <taxon>core chlorophytes</taxon>
        <taxon>Chlorophyceae</taxon>
        <taxon>CS clade</taxon>
        <taxon>Sphaeropleales</taxon>
        <taxon>Selenastraceae</taxon>
        <taxon>Raphidocelis</taxon>
    </lineage>
</organism>
<feature type="region of interest" description="Disordered" evidence="1">
    <location>
        <begin position="233"/>
        <end position="268"/>
    </location>
</feature>
<reference evidence="4 5" key="1">
    <citation type="journal article" date="2018" name="Sci. Rep.">
        <title>Raphidocelis subcapitata (=Pseudokirchneriella subcapitata) provides an insight into genome evolution and environmental adaptations in the Sphaeropleales.</title>
        <authorList>
            <person name="Suzuki S."/>
            <person name="Yamaguchi H."/>
            <person name="Nakajima N."/>
            <person name="Kawachi M."/>
        </authorList>
    </citation>
    <scope>NUCLEOTIDE SEQUENCE [LARGE SCALE GENOMIC DNA]</scope>
    <source>
        <strain evidence="4 5">NIES-35</strain>
    </source>
</reference>
<dbReference type="EMBL" id="BDRX01000126">
    <property type="protein sequence ID" value="GBF98478.1"/>
    <property type="molecule type" value="Genomic_DNA"/>
</dbReference>
<dbReference type="PROSITE" id="PS50842">
    <property type="entry name" value="EXPANSIN_EG45"/>
    <property type="match status" value="1"/>
</dbReference>
<dbReference type="AlphaFoldDB" id="A0A2V0PF54"/>
<dbReference type="InterPro" id="IPR036908">
    <property type="entry name" value="RlpA-like_sf"/>
</dbReference>
<keyword evidence="2" id="KW-0732">Signal</keyword>
<dbReference type="SMART" id="SM00837">
    <property type="entry name" value="DPBB_1"/>
    <property type="match status" value="1"/>
</dbReference>
<proteinExistence type="predicted"/>
<protein>
    <submittedName>
        <fullName evidence="4">U6 snRNA phosphodiesterase</fullName>
    </submittedName>
</protein>
<evidence type="ECO:0000259" key="3">
    <source>
        <dbReference type="PROSITE" id="PS50842"/>
    </source>
</evidence>
<name>A0A2V0PF54_9CHLO</name>
<dbReference type="Gene3D" id="2.40.40.10">
    <property type="entry name" value="RlpA-like domain"/>
    <property type="match status" value="1"/>
</dbReference>
<feature type="chain" id="PRO_5015886115" evidence="2">
    <location>
        <begin position="38"/>
        <end position="268"/>
    </location>
</feature>
<dbReference type="GO" id="GO:0009664">
    <property type="term" value="P:plant-type cell wall organization"/>
    <property type="evidence" value="ECO:0007669"/>
    <property type="project" value="InterPro"/>
</dbReference>
<dbReference type="InterPro" id="IPR007112">
    <property type="entry name" value="Expansin/allergen_DPBB_dom"/>
</dbReference>
<dbReference type="Proteomes" id="UP000247498">
    <property type="component" value="Unassembled WGS sequence"/>
</dbReference>
<evidence type="ECO:0000313" key="4">
    <source>
        <dbReference type="EMBL" id="GBF98478.1"/>
    </source>
</evidence>
<dbReference type="PRINTS" id="PR01225">
    <property type="entry name" value="EXPANSNFAMLY"/>
</dbReference>
<dbReference type="InterPro" id="IPR007118">
    <property type="entry name" value="Expan_Lol_pI"/>
</dbReference>
<dbReference type="SUPFAM" id="SSF50685">
    <property type="entry name" value="Barwin-like endoglucanases"/>
    <property type="match status" value="1"/>
</dbReference>
<comment type="caution">
    <text evidence="4">The sequence shown here is derived from an EMBL/GenBank/DDBJ whole genome shotgun (WGS) entry which is preliminary data.</text>
</comment>
<dbReference type="InterPro" id="IPR002963">
    <property type="entry name" value="Expansin"/>
</dbReference>
<dbReference type="InParanoid" id="A0A2V0PF54"/>
<dbReference type="PANTHER" id="PTHR31867">
    <property type="entry name" value="EXPANSIN-A15"/>
    <property type="match status" value="1"/>
</dbReference>
<evidence type="ECO:0000256" key="1">
    <source>
        <dbReference type="SAM" id="MobiDB-lite"/>
    </source>
</evidence>
<feature type="domain" description="Expansin-like EG45" evidence="3">
    <location>
        <begin position="61"/>
        <end position="176"/>
    </location>
</feature>
<dbReference type="FunCoup" id="A0A2V0PF54">
    <property type="interactions" value="218"/>
</dbReference>
<accession>A0A2V0PF54</accession>
<dbReference type="STRING" id="307507.A0A2V0PF54"/>
<dbReference type="OrthoDB" id="5823761at2759"/>
<gene>
    <name evidence="4" type="ORF">Rsub_11688</name>
</gene>
<feature type="signal peptide" evidence="2">
    <location>
        <begin position="1"/>
        <end position="37"/>
    </location>
</feature>
<dbReference type="CDD" id="cd22271">
    <property type="entry name" value="DPBB_EXP_N-like"/>
    <property type="match status" value="1"/>
</dbReference>
<evidence type="ECO:0000256" key="2">
    <source>
        <dbReference type="SAM" id="SignalP"/>
    </source>
</evidence>
<sequence>MARGPANVKAPAARGAAAAAALAVLAAAALLAAPAAASDAAWRPGRATFYGNEPWYWDIHHGSCGFGYMWPDQSTGWDVAALADTHPNYSGSCGRCYEVRCDPRPVRDGYGETLDRSRVCHGGSVVVRTTDTCPCNYAGNYYSNKRWCCGDQDHFDVSWGVVPIQYRQVDCAHKPDHQASAASFPGVFPPEHIGRQRPDFDWYFPNGGYTSITSGSSHRISTADYVARLRGGGGGGGGGGKRAPDGGGKAGAGWGGEPGSGGNAQYGK</sequence>
<keyword evidence="5" id="KW-1185">Reference proteome</keyword>
<dbReference type="GO" id="GO:0005576">
    <property type="term" value="C:extracellular region"/>
    <property type="evidence" value="ECO:0007669"/>
    <property type="project" value="InterPro"/>
</dbReference>